<accession>A0A656QC20</accession>
<dbReference type="InterPro" id="IPR019701">
    <property type="entry name" value="Phage_P22_NinX"/>
</dbReference>
<evidence type="ECO:0000313" key="2">
    <source>
        <dbReference type="Proteomes" id="UP000027451"/>
    </source>
</evidence>
<dbReference type="Pfam" id="PF10765">
    <property type="entry name" value="Phage_P22_NinX"/>
    <property type="match status" value="1"/>
</dbReference>
<keyword evidence="2" id="KW-1185">Reference proteome</keyword>
<protein>
    <recommendedName>
        <fullName evidence="3">DUF2591 domain-containing protein</fullName>
    </recommendedName>
</protein>
<evidence type="ECO:0008006" key="3">
    <source>
        <dbReference type="Google" id="ProtNLM"/>
    </source>
</evidence>
<dbReference type="EMBL" id="JFHD01000040">
    <property type="protein sequence ID" value="KDR25944.1"/>
    <property type="molecule type" value="Genomic_DNA"/>
</dbReference>
<proteinExistence type="predicted"/>
<organism evidence="1 2">
    <name type="scientific">Caballeronia zhejiangensis</name>
    <dbReference type="NCBI Taxonomy" id="871203"/>
    <lineage>
        <taxon>Bacteria</taxon>
        <taxon>Pseudomonadati</taxon>
        <taxon>Pseudomonadota</taxon>
        <taxon>Betaproteobacteria</taxon>
        <taxon>Burkholderiales</taxon>
        <taxon>Burkholderiaceae</taxon>
        <taxon>Caballeronia</taxon>
    </lineage>
</organism>
<name>A0A656QC20_9BURK</name>
<sequence length="115" mass="12256">MKVSELTGDLLDMWVAKAQGRNVRKLGDAYWDDDASCAIGGKFGESASTDWAVGGPIIEREKIGVTVGVLAETWFALRLADGVLSAKPVVRGATPLVAAMRAFVTSKFGEEVPEE</sequence>
<dbReference type="Proteomes" id="UP000027451">
    <property type="component" value="Unassembled WGS sequence"/>
</dbReference>
<dbReference type="AlphaFoldDB" id="A0A656QC20"/>
<comment type="caution">
    <text evidence="1">The sequence shown here is derived from an EMBL/GenBank/DDBJ whole genome shotgun (WGS) entry which is preliminary data.</text>
</comment>
<dbReference type="RefSeq" id="WP_034473782.1">
    <property type="nucleotide sequence ID" value="NZ_JFHD01000040.1"/>
</dbReference>
<gene>
    <name evidence="1" type="ORF">BG60_26310</name>
</gene>
<reference evidence="1 2" key="1">
    <citation type="submission" date="2014-03" db="EMBL/GenBank/DDBJ databases">
        <title>Draft Genome Sequences of Four Burkholderia Strains.</title>
        <authorList>
            <person name="Liu X.Y."/>
            <person name="Li C.X."/>
            <person name="Xu J.H."/>
        </authorList>
    </citation>
    <scope>NUCLEOTIDE SEQUENCE [LARGE SCALE GENOMIC DNA]</scope>
    <source>
        <strain evidence="1 2">OP-1</strain>
    </source>
</reference>
<evidence type="ECO:0000313" key="1">
    <source>
        <dbReference type="EMBL" id="KDR25944.1"/>
    </source>
</evidence>